<dbReference type="PANTHER" id="PTHR43270:SF12">
    <property type="entry name" value="SUCCINYL-DIAMINOPIMELATE DESUCCINYLASE"/>
    <property type="match status" value="1"/>
</dbReference>
<proteinExistence type="predicted"/>
<name>A0A511RJY4_9DEIN</name>
<reference evidence="5 6" key="1">
    <citation type="submission" date="2019-07" db="EMBL/GenBank/DDBJ databases">
        <title>Whole genome shotgun sequence of Oceanithermus desulfurans NBRC 100063.</title>
        <authorList>
            <person name="Hosoyama A."/>
            <person name="Uohara A."/>
            <person name="Ohji S."/>
            <person name="Ichikawa N."/>
        </authorList>
    </citation>
    <scope>NUCLEOTIDE SEQUENCE [LARGE SCALE GENOMIC DNA]</scope>
    <source>
        <strain evidence="5 6">NBRC 100063</strain>
    </source>
</reference>
<evidence type="ECO:0000256" key="3">
    <source>
        <dbReference type="ARBA" id="ARBA00022801"/>
    </source>
</evidence>
<dbReference type="Proteomes" id="UP000321827">
    <property type="component" value="Unassembled WGS sequence"/>
</dbReference>
<dbReference type="PANTHER" id="PTHR43270">
    <property type="entry name" value="BETA-ALA-HIS DIPEPTIDASE"/>
    <property type="match status" value="1"/>
</dbReference>
<protein>
    <recommendedName>
        <fullName evidence="4">Peptidase M20 dimerisation domain-containing protein</fullName>
    </recommendedName>
</protein>
<dbReference type="InterPro" id="IPR051458">
    <property type="entry name" value="Cyt/Met_Dipeptidase"/>
</dbReference>
<dbReference type="InterPro" id="IPR011650">
    <property type="entry name" value="Peptidase_M20_dimer"/>
</dbReference>
<keyword evidence="3" id="KW-0378">Hydrolase</keyword>
<dbReference type="OrthoDB" id="9761532at2"/>
<dbReference type="Pfam" id="PF07687">
    <property type="entry name" value="M20_dimer"/>
    <property type="match status" value="1"/>
</dbReference>
<dbReference type="AlphaFoldDB" id="A0A511RJY4"/>
<dbReference type="Gene3D" id="3.30.70.360">
    <property type="match status" value="1"/>
</dbReference>
<dbReference type="RefSeq" id="WP_147145930.1">
    <property type="nucleotide sequence ID" value="NZ_BJXN01000004.1"/>
</dbReference>
<evidence type="ECO:0000256" key="2">
    <source>
        <dbReference type="ARBA" id="ARBA00022723"/>
    </source>
</evidence>
<evidence type="ECO:0000256" key="1">
    <source>
        <dbReference type="ARBA" id="ARBA00022670"/>
    </source>
</evidence>
<accession>A0A511RJY4</accession>
<evidence type="ECO:0000259" key="4">
    <source>
        <dbReference type="Pfam" id="PF07687"/>
    </source>
</evidence>
<evidence type="ECO:0000313" key="5">
    <source>
        <dbReference type="EMBL" id="GEM89272.1"/>
    </source>
</evidence>
<dbReference type="SUPFAM" id="SSF53187">
    <property type="entry name" value="Zn-dependent exopeptidases"/>
    <property type="match status" value="1"/>
</dbReference>
<comment type="caution">
    <text evidence="5">The sequence shown here is derived from an EMBL/GenBank/DDBJ whole genome shotgun (WGS) entry which is preliminary data.</text>
</comment>
<gene>
    <name evidence="5" type="ORF">ODE01S_07060</name>
</gene>
<dbReference type="GO" id="GO:0046872">
    <property type="term" value="F:metal ion binding"/>
    <property type="evidence" value="ECO:0007669"/>
    <property type="project" value="UniProtKB-KW"/>
</dbReference>
<dbReference type="Pfam" id="PF01546">
    <property type="entry name" value="Peptidase_M20"/>
    <property type="match status" value="1"/>
</dbReference>
<dbReference type="GO" id="GO:0006508">
    <property type="term" value="P:proteolysis"/>
    <property type="evidence" value="ECO:0007669"/>
    <property type="project" value="UniProtKB-KW"/>
</dbReference>
<dbReference type="GO" id="GO:0008233">
    <property type="term" value="F:peptidase activity"/>
    <property type="evidence" value="ECO:0007669"/>
    <property type="project" value="UniProtKB-KW"/>
</dbReference>
<evidence type="ECO:0000313" key="6">
    <source>
        <dbReference type="Proteomes" id="UP000321827"/>
    </source>
</evidence>
<dbReference type="NCBIfam" id="NF005914">
    <property type="entry name" value="PRK07907.1"/>
    <property type="match status" value="1"/>
</dbReference>
<sequence length="446" mass="48481">MTDPLNQLLEFLAIPSVSADPSHKQDVERAARWLGDRLTGAGFAVEVVPTAGHPIVYAEKLVDAAAPTVLVYGHYDVQPPDPLELWTTPPFEPTIKDGKIYARGASDDKGQVFAHVAAALQLAGNLPVNLKFLIEGEEEVGSPNLVPFVKENRRRLAADVVLISDSPMFAPGLPTLTYGLRGLAYLEVRLRGLARDVHSGAYGGAVPNAAHAAAWMIAQLKDPMGWIRIPGFYDDVVPVAPEERAMWSRLPFDEEAFKAEVGAQATPGEPGYGILERRWARPTLDVNGMGSGYQGEGSKTVIPAEAFFKFSMRLVPDQDPEKIADLAEAYLRTILPEGYAMEVIRHHGGDPVVVPTSSPPMQAAAQALEEAWGRETVFTREGGSIPIVADFMRELEAPVVLMGFGLESDNLHAPNEKFDVINFEKGIEASKNFLRLLPLYLKGGQA</sequence>
<dbReference type="NCBIfam" id="NF006053">
    <property type="entry name" value="PRK08201.1"/>
    <property type="match status" value="1"/>
</dbReference>
<keyword evidence="1" id="KW-0645">Protease</keyword>
<dbReference type="InterPro" id="IPR002933">
    <property type="entry name" value="Peptidase_M20"/>
</dbReference>
<dbReference type="Gene3D" id="3.40.630.10">
    <property type="entry name" value="Zn peptidases"/>
    <property type="match status" value="1"/>
</dbReference>
<feature type="domain" description="Peptidase M20 dimerisation" evidence="4">
    <location>
        <begin position="178"/>
        <end position="337"/>
    </location>
</feature>
<keyword evidence="2" id="KW-0479">Metal-binding</keyword>
<organism evidence="5 6">
    <name type="scientific">Oceanithermus desulfurans NBRC 100063</name>
    <dbReference type="NCBI Taxonomy" id="1227550"/>
    <lineage>
        <taxon>Bacteria</taxon>
        <taxon>Thermotogati</taxon>
        <taxon>Deinococcota</taxon>
        <taxon>Deinococci</taxon>
        <taxon>Thermales</taxon>
        <taxon>Thermaceae</taxon>
        <taxon>Oceanithermus</taxon>
    </lineage>
</organism>
<dbReference type="NCBIfam" id="NF006579">
    <property type="entry name" value="PRK09104.1"/>
    <property type="match status" value="1"/>
</dbReference>
<dbReference type="EMBL" id="BJXN01000004">
    <property type="protein sequence ID" value="GEM89272.1"/>
    <property type="molecule type" value="Genomic_DNA"/>
</dbReference>